<dbReference type="RefSeq" id="WP_345863990.1">
    <property type="nucleotide sequence ID" value="NZ_JBDIMF010000002.1"/>
</dbReference>
<accession>A0ABU9XSG7</accession>
<name>A0ABU9XSG7_9SPHN</name>
<dbReference type="EMBL" id="JBDIMF010000002">
    <property type="protein sequence ID" value="MEN2786188.1"/>
    <property type="molecule type" value="Genomic_DNA"/>
</dbReference>
<dbReference type="Proteomes" id="UP001404104">
    <property type="component" value="Unassembled WGS sequence"/>
</dbReference>
<gene>
    <name evidence="1" type="ORF">ABC969_07100</name>
</gene>
<evidence type="ECO:0000313" key="2">
    <source>
        <dbReference type="Proteomes" id="UP001404104"/>
    </source>
</evidence>
<evidence type="ECO:0000313" key="1">
    <source>
        <dbReference type="EMBL" id="MEN2786188.1"/>
    </source>
</evidence>
<keyword evidence="2" id="KW-1185">Reference proteome</keyword>
<organism evidence="1 2">
    <name type="scientific">Sphingomonas qilianensis</name>
    <dbReference type="NCBI Taxonomy" id="1736690"/>
    <lineage>
        <taxon>Bacteria</taxon>
        <taxon>Pseudomonadati</taxon>
        <taxon>Pseudomonadota</taxon>
        <taxon>Alphaproteobacteria</taxon>
        <taxon>Sphingomonadales</taxon>
        <taxon>Sphingomonadaceae</taxon>
        <taxon>Sphingomonas</taxon>
    </lineage>
</organism>
<sequence length="334" mass="35054">MPTESDLLAFREQARGRHQANSWVAQAEQDQVLRGLLGSVSDARVAGLRPVVCVDLDLTTLLAPAKSVDVLMQLVPTITEMPVSPRCAEMIDLLAAIWRGEQDALLPGYTSSAIAAYGVFMAACLEARTGLPFDQDRDACETWIASSVHGQLRNGYWNRDVERDAFSPGFSGFASELVAAGATIVFLSNRDPSLRAISLASLSGLLAGAAPIFAFFGPGGSPFDASSKAVAVQWIEAGVGAGVHFGRAVDGQTVFDEAALGGMTGEPQAIVAVIDDRAENRHQIVAAAIQSAARLNAVGLPPPREMACAAPGFCPEIEIVSTADALSSFIVGEQ</sequence>
<reference evidence="1 2" key="1">
    <citation type="submission" date="2024-05" db="EMBL/GenBank/DDBJ databases">
        <authorList>
            <person name="Liu Q."/>
            <person name="Xin Y.-H."/>
        </authorList>
    </citation>
    <scope>NUCLEOTIDE SEQUENCE [LARGE SCALE GENOMIC DNA]</scope>
    <source>
        <strain evidence="1 2">CGMCC 1.15349</strain>
    </source>
</reference>
<proteinExistence type="predicted"/>
<comment type="caution">
    <text evidence="1">The sequence shown here is derived from an EMBL/GenBank/DDBJ whole genome shotgun (WGS) entry which is preliminary data.</text>
</comment>
<evidence type="ECO:0008006" key="3">
    <source>
        <dbReference type="Google" id="ProtNLM"/>
    </source>
</evidence>
<protein>
    <recommendedName>
        <fullName evidence="3">Haloacid dehalogenase-like hydrolase</fullName>
    </recommendedName>
</protein>